<organism evidence="6 7">
    <name type="scientific">Pontiella agarivorans</name>
    <dbReference type="NCBI Taxonomy" id="3038953"/>
    <lineage>
        <taxon>Bacteria</taxon>
        <taxon>Pseudomonadati</taxon>
        <taxon>Kiritimatiellota</taxon>
        <taxon>Kiritimatiellia</taxon>
        <taxon>Kiritimatiellales</taxon>
        <taxon>Pontiellaceae</taxon>
        <taxon>Pontiella</taxon>
    </lineage>
</organism>
<evidence type="ECO:0000256" key="4">
    <source>
        <dbReference type="ARBA" id="ARBA00022729"/>
    </source>
</evidence>
<dbReference type="Gene3D" id="3.10.105.10">
    <property type="entry name" value="Dipeptide-binding Protein, Domain 3"/>
    <property type="match status" value="1"/>
</dbReference>
<dbReference type="RefSeq" id="WP_322607213.1">
    <property type="nucleotide sequence ID" value="NZ_JARVCO010000002.1"/>
</dbReference>
<proteinExistence type="inferred from homology"/>
<evidence type="ECO:0000256" key="3">
    <source>
        <dbReference type="ARBA" id="ARBA00022448"/>
    </source>
</evidence>
<evidence type="ECO:0000313" key="7">
    <source>
        <dbReference type="Proteomes" id="UP001290861"/>
    </source>
</evidence>
<keyword evidence="4" id="KW-0732">Signal</keyword>
<keyword evidence="7" id="KW-1185">Reference proteome</keyword>
<dbReference type="Gene3D" id="3.90.76.10">
    <property type="entry name" value="Dipeptide-binding Protein, Domain 1"/>
    <property type="match status" value="1"/>
</dbReference>
<dbReference type="PANTHER" id="PTHR30290:SF10">
    <property type="entry name" value="PERIPLASMIC OLIGOPEPTIDE-BINDING PROTEIN-RELATED"/>
    <property type="match status" value="1"/>
</dbReference>
<name>A0ABU5MTE8_9BACT</name>
<keyword evidence="3" id="KW-0813">Transport</keyword>
<sequence>MAFRPPVIRLLLAVSTVIAGSFLLFGCGGKEGRFPVKPGETVQYGQTSRIRGLDPGISGEVSSSMAISKLYEGLLEYDYLARPYKVIPALAESVPEVSEDGLVYTFTIRKGIYFHDNPCFPDGKGRELNARDFVYSFKRVADVKNASSGFWVFNNRIKGIDAFHDASKGEEPTDYSMDVEGLQALDDYTLQITLLEPYPQLLYILAMHYAFVVPHEAVEFYGKEFVNNPVGTGPYELVEWRRNSRIEFYRSPKWAETGRVERYPSKGTPEQVAAGLLKDAGKPIPFNDRVVQFVIDDATTSWMMFLAGQLGASSISPDNWDAVVMPDKSLSSSLSGRGIELISSPYTAVYYLGFNWDDPVVGEVDDPAQNLRNRKLRQALSCAYEFDVMNQFMNNRLYPVEGPIPSPLAGELKEPSPYRFNLEKAKRLLAEAGYPGGINPKTGKRLEINIEMGSADANTRQSTALLADMFEKIGVVLKANYNTWPAFIEKMNRRQAQTFRLAWVADYPDAENFLQLFYSKNESPGPNHSNYRNAEIDRLYEKVRIMPDSPERTALYEKMSRIIVEDAPWIFQFQPMSFAVKHRWIENYIPHDYPYGMGKYRRSNPEIRKAWMESYGDKKLDMTGQE</sequence>
<comment type="caution">
    <text evidence="6">The sequence shown here is derived from an EMBL/GenBank/DDBJ whole genome shotgun (WGS) entry which is preliminary data.</text>
</comment>
<evidence type="ECO:0000256" key="2">
    <source>
        <dbReference type="ARBA" id="ARBA00005695"/>
    </source>
</evidence>
<dbReference type="Proteomes" id="UP001290861">
    <property type="component" value="Unassembled WGS sequence"/>
</dbReference>
<dbReference type="PROSITE" id="PS51257">
    <property type="entry name" value="PROKAR_LIPOPROTEIN"/>
    <property type="match status" value="1"/>
</dbReference>
<dbReference type="EMBL" id="JARVCO010000002">
    <property type="protein sequence ID" value="MDZ8117412.1"/>
    <property type="molecule type" value="Genomic_DNA"/>
</dbReference>
<comment type="similarity">
    <text evidence="2">Belongs to the bacterial solute-binding protein 5 family.</text>
</comment>
<dbReference type="PIRSF" id="PIRSF002741">
    <property type="entry name" value="MppA"/>
    <property type="match status" value="1"/>
</dbReference>
<gene>
    <name evidence="6" type="ORF">P9H32_02140</name>
</gene>
<dbReference type="SUPFAM" id="SSF53850">
    <property type="entry name" value="Periplasmic binding protein-like II"/>
    <property type="match status" value="1"/>
</dbReference>
<dbReference type="Gene3D" id="3.40.190.10">
    <property type="entry name" value="Periplasmic binding protein-like II"/>
    <property type="match status" value="1"/>
</dbReference>
<dbReference type="InterPro" id="IPR000914">
    <property type="entry name" value="SBP_5_dom"/>
</dbReference>
<comment type="subcellular location">
    <subcellularLocation>
        <location evidence="1">Cell envelope</location>
    </subcellularLocation>
</comment>
<evidence type="ECO:0000256" key="1">
    <source>
        <dbReference type="ARBA" id="ARBA00004196"/>
    </source>
</evidence>
<dbReference type="PANTHER" id="PTHR30290">
    <property type="entry name" value="PERIPLASMIC BINDING COMPONENT OF ABC TRANSPORTER"/>
    <property type="match status" value="1"/>
</dbReference>
<dbReference type="InterPro" id="IPR039424">
    <property type="entry name" value="SBP_5"/>
</dbReference>
<evidence type="ECO:0000259" key="5">
    <source>
        <dbReference type="Pfam" id="PF00496"/>
    </source>
</evidence>
<dbReference type="InterPro" id="IPR030678">
    <property type="entry name" value="Peptide/Ni-bd"/>
</dbReference>
<evidence type="ECO:0000313" key="6">
    <source>
        <dbReference type="EMBL" id="MDZ8117412.1"/>
    </source>
</evidence>
<reference evidence="6 7" key="1">
    <citation type="journal article" date="2024" name="Appl. Environ. Microbiol.">
        <title>Pontiella agarivorans sp. nov., a novel marine anaerobic bacterium capable of degrading macroalgal polysaccharides and fixing nitrogen.</title>
        <authorList>
            <person name="Liu N."/>
            <person name="Kivenson V."/>
            <person name="Peng X."/>
            <person name="Cui Z."/>
            <person name="Lankiewicz T.S."/>
            <person name="Gosselin K.M."/>
            <person name="English C.J."/>
            <person name="Blair E.M."/>
            <person name="O'Malley M.A."/>
            <person name="Valentine D.L."/>
        </authorList>
    </citation>
    <scope>NUCLEOTIDE SEQUENCE [LARGE SCALE GENOMIC DNA]</scope>
    <source>
        <strain evidence="6 7">NLcol2</strain>
    </source>
</reference>
<dbReference type="Pfam" id="PF00496">
    <property type="entry name" value="SBP_bac_5"/>
    <property type="match status" value="1"/>
</dbReference>
<accession>A0ABU5MTE8</accession>
<feature type="domain" description="Solute-binding protein family 5" evidence="5">
    <location>
        <begin position="85"/>
        <end position="523"/>
    </location>
</feature>
<protein>
    <submittedName>
        <fullName evidence="6">ABC transporter substrate-binding protein</fullName>
    </submittedName>
</protein>